<keyword evidence="8" id="KW-1185">Reference proteome</keyword>
<organism evidence="7 8">
    <name type="scientific">Lysobacter korlensis</name>
    <dbReference type="NCBI Taxonomy" id="553636"/>
    <lineage>
        <taxon>Bacteria</taxon>
        <taxon>Pseudomonadati</taxon>
        <taxon>Pseudomonadota</taxon>
        <taxon>Gammaproteobacteria</taxon>
        <taxon>Lysobacterales</taxon>
        <taxon>Lysobacteraceae</taxon>
        <taxon>Lysobacter</taxon>
    </lineage>
</organism>
<gene>
    <name evidence="7" type="ORF">ACFFGH_23695</name>
</gene>
<dbReference type="PIRSF" id="PIRSF005859">
    <property type="entry name" value="PBR"/>
    <property type="match status" value="1"/>
</dbReference>
<accession>A0ABV6RV46</accession>
<dbReference type="Pfam" id="PF03073">
    <property type="entry name" value="TspO_MBR"/>
    <property type="match status" value="1"/>
</dbReference>
<name>A0ABV6RV46_9GAMM</name>
<sequence length="180" mass="19540">MSVSSRMPGRAILPETVDRLRSAAVLLVFLVASTAIVMAGTALAQEHYFGWYAEAAKAPWTVSPWVSGSVWTILHIGMSVAAWLVWRERATARVSSALSLYGTQLLLNALWRPALFSFYPALGEMALYLGAAIMMLLGITVAAALAEFRKVSRAAGLLVVPYLSWILYILSLNIALIALN</sequence>
<comment type="similarity">
    <text evidence="2">Belongs to the TspO/BZRP family.</text>
</comment>
<feature type="transmembrane region" description="Helical" evidence="6">
    <location>
        <begin position="157"/>
        <end position="179"/>
    </location>
</feature>
<feature type="transmembrane region" description="Helical" evidence="6">
    <location>
        <begin position="125"/>
        <end position="145"/>
    </location>
</feature>
<dbReference type="CDD" id="cd15904">
    <property type="entry name" value="TSPO_MBR"/>
    <property type="match status" value="1"/>
</dbReference>
<dbReference type="RefSeq" id="WP_386672944.1">
    <property type="nucleotide sequence ID" value="NZ_JBHLTG010000006.1"/>
</dbReference>
<dbReference type="InterPro" id="IPR038330">
    <property type="entry name" value="TspO/MBR-related_sf"/>
</dbReference>
<protein>
    <submittedName>
        <fullName evidence="7">TspO/MBR family protein</fullName>
    </submittedName>
</protein>
<dbReference type="EMBL" id="JBHLTG010000006">
    <property type="protein sequence ID" value="MFC0680846.1"/>
    <property type="molecule type" value="Genomic_DNA"/>
</dbReference>
<evidence type="ECO:0000256" key="1">
    <source>
        <dbReference type="ARBA" id="ARBA00004141"/>
    </source>
</evidence>
<dbReference type="Gene3D" id="1.20.1260.100">
    <property type="entry name" value="TspO/MBR protein"/>
    <property type="match status" value="1"/>
</dbReference>
<dbReference type="Proteomes" id="UP001589896">
    <property type="component" value="Unassembled WGS sequence"/>
</dbReference>
<evidence type="ECO:0000256" key="5">
    <source>
        <dbReference type="ARBA" id="ARBA00023136"/>
    </source>
</evidence>
<keyword evidence="3 6" id="KW-0812">Transmembrane</keyword>
<feature type="transmembrane region" description="Helical" evidence="6">
    <location>
        <begin position="68"/>
        <end position="86"/>
    </location>
</feature>
<reference evidence="7 8" key="1">
    <citation type="submission" date="2024-09" db="EMBL/GenBank/DDBJ databases">
        <authorList>
            <person name="Sun Q."/>
            <person name="Mori K."/>
        </authorList>
    </citation>
    <scope>NUCLEOTIDE SEQUENCE [LARGE SCALE GENOMIC DNA]</scope>
    <source>
        <strain evidence="7 8">KCTC 23076</strain>
    </source>
</reference>
<dbReference type="InterPro" id="IPR004307">
    <property type="entry name" value="TspO_MBR"/>
</dbReference>
<evidence type="ECO:0000256" key="4">
    <source>
        <dbReference type="ARBA" id="ARBA00022989"/>
    </source>
</evidence>
<comment type="caution">
    <text evidence="7">The sequence shown here is derived from an EMBL/GenBank/DDBJ whole genome shotgun (WGS) entry which is preliminary data.</text>
</comment>
<keyword evidence="4 6" id="KW-1133">Transmembrane helix</keyword>
<feature type="transmembrane region" description="Helical" evidence="6">
    <location>
        <begin position="98"/>
        <end position="119"/>
    </location>
</feature>
<evidence type="ECO:0000313" key="8">
    <source>
        <dbReference type="Proteomes" id="UP001589896"/>
    </source>
</evidence>
<dbReference type="PANTHER" id="PTHR10057:SF0">
    <property type="entry name" value="TRANSLOCATOR PROTEIN"/>
    <property type="match status" value="1"/>
</dbReference>
<comment type="subcellular location">
    <subcellularLocation>
        <location evidence="1">Membrane</location>
        <topology evidence="1">Multi-pass membrane protein</topology>
    </subcellularLocation>
</comment>
<evidence type="ECO:0000256" key="2">
    <source>
        <dbReference type="ARBA" id="ARBA00007524"/>
    </source>
</evidence>
<evidence type="ECO:0000256" key="3">
    <source>
        <dbReference type="ARBA" id="ARBA00022692"/>
    </source>
</evidence>
<evidence type="ECO:0000256" key="6">
    <source>
        <dbReference type="SAM" id="Phobius"/>
    </source>
</evidence>
<dbReference type="PANTHER" id="PTHR10057">
    <property type="entry name" value="PERIPHERAL-TYPE BENZODIAZEPINE RECEPTOR"/>
    <property type="match status" value="1"/>
</dbReference>
<proteinExistence type="inferred from homology"/>
<keyword evidence="5 6" id="KW-0472">Membrane</keyword>
<evidence type="ECO:0000313" key="7">
    <source>
        <dbReference type="EMBL" id="MFC0680846.1"/>
    </source>
</evidence>